<protein>
    <submittedName>
        <fullName evidence="1">Uncharacterized protein</fullName>
    </submittedName>
</protein>
<comment type="caution">
    <text evidence="1">The sequence shown here is derived from an EMBL/GenBank/DDBJ whole genome shotgun (WGS) entry which is preliminary data.</text>
</comment>
<dbReference type="AlphaFoldDB" id="A0A2S9IZ93"/>
<organism evidence="1 2">
    <name type="scientific">Phyllobacterium phragmitis</name>
    <dbReference type="NCBI Taxonomy" id="2670329"/>
    <lineage>
        <taxon>Bacteria</taxon>
        <taxon>Pseudomonadati</taxon>
        <taxon>Pseudomonadota</taxon>
        <taxon>Alphaproteobacteria</taxon>
        <taxon>Hyphomicrobiales</taxon>
        <taxon>Phyllobacteriaceae</taxon>
        <taxon>Phyllobacterium</taxon>
    </lineage>
</organism>
<accession>A0A2S9IZ93</accession>
<keyword evidence="2" id="KW-1185">Reference proteome</keyword>
<dbReference type="EMBL" id="PVBR01000001">
    <property type="protein sequence ID" value="PRD45852.1"/>
    <property type="molecule type" value="Genomic_DNA"/>
</dbReference>
<dbReference type="Proteomes" id="UP000239434">
    <property type="component" value="Unassembled WGS sequence"/>
</dbReference>
<proteinExistence type="predicted"/>
<reference evidence="1 2" key="1">
    <citation type="submission" date="2018-02" db="EMBL/GenBank/DDBJ databases">
        <title>The draft genome of Phyllobacterium sp. 1N-3.</title>
        <authorList>
            <person name="Liu L."/>
            <person name="Li L."/>
            <person name="Zhang X."/>
            <person name="Wang T."/>
            <person name="Liang L."/>
        </authorList>
    </citation>
    <scope>NUCLEOTIDE SEQUENCE [LARGE SCALE GENOMIC DNA]</scope>
    <source>
        <strain evidence="1 2">1N-3</strain>
    </source>
</reference>
<evidence type="ECO:0000313" key="2">
    <source>
        <dbReference type="Proteomes" id="UP000239434"/>
    </source>
</evidence>
<sequence length="59" mass="6315">MPCRASPPQGGRLDVSSAFINRQRSRIEFAINEGVISLLVGEMAGRPEGAPRTSVSITM</sequence>
<name>A0A2S9IZ93_9HYPH</name>
<gene>
    <name evidence="1" type="ORF">C5748_01565</name>
</gene>
<evidence type="ECO:0000313" key="1">
    <source>
        <dbReference type="EMBL" id="PRD45852.1"/>
    </source>
</evidence>